<keyword evidence="14" id="KW-0325">Glycoprotein</keyword>
<evidence type="ECO:0000256" key="5">
    <source>
        <dbReference type="ARBA" id="ARBA00012313"/>
    </source>
</evidence>
<dbReference type="Pfam" id="PF00141">
    <property type="entry name" value="peroxidase"/>
    <property type="match status" value="1"/>
</dbReference>
<dbReference type="SUPFAM" id="SSF48113">
    <property type="entry name" value="Heme-dependent peroxidases"/>
    <property type="match status" value="1"/>
</dbReference>
<dbReference type="PANTHER" id="PTHR31388:SF2">
    <property type="entry name" value="PEROXIDASE 17"/>
    <property type="match status" value="1"/>
</dbReference>
<evidence type="ECO:0000256" key="11">
    <source>
        <dbReference type="ARBA" id="ARBA00023002"/>
    </source>
</evidence>
<keyword evidence="12 17" id="KW-0408">Iron</keyword>
<evidence type="ECO:0000256" key="13">
    <source>
        <dbReference type="ARBA" id="ARBA00023157"/>
    </source>
</evidence>
<comment type="similarity">
    <text evidence="20">Belongs to the peroxidase family. Classical plant (class III) peroxidase subfamily.</text>
</comment>
<dbReference type="Gene3D" id="1.10.520.10">
    <property type="match status" value="1"/>
</dbReference>
<feature type="binding site" evidence="16">
    <location>
        <position position="193"/>
    </location>
    <ligand>
        <name>substrate</name>
    </ligand>
</feature>
<feature type="disulfide bond" evidence="19">
    <location>
        <begin position="151"/>
        <end position="349"/>
    </location>
</feature>
<evidence type="ECO:0000256" key="17">
    <source>
        <dbReference type="PIRSR" id="PIRSR600823-3"/>
    </source>
</evidence>
<dbReference type="GO" id="GO:0006979">
    <property type="term" value="P:response to oxidative stress"/>
    <property type="evidence" value="ECO:0007669"/>
    <property type="project" value="UniProtKB-UniRule"/>
</dbReference>
<dbReference type="CDD" id="cd00693">
    <property type="entry name" value="secretory_peroxidase"/>
    <property type="match status" value="1"/>
</dbReference>
<reference evidence="22" key="1">
    <citation type="submission" date="2019-07" db="EMBL/GenBank/DDBJ databases">
        <authorList>
            <person name="Dittberner H."/>
        </authorList>
    </citation>
    <scope>NUCLEOTIDE SEQUENCE [LARGE SCALE GENOMIC DNA]</scope>
</reference>
<dbReference type="GO" id="GO:0042744">
    <property type="term" value="P:hydrogen peroxide catabolic process"/>
    <property type="evidence" value="ECO:0007669"/>
    <property type="project" value="UniProtKB-KW"/>
</dbReference>
<keyword evidence="11 20" id="KW-0560">Oxidoreductase</keyword>
<dbReference type="GO" id="GO:0046872">
    <property type="term" value="F:metal ion binding"/>
    <property type="evidence" value="ECO:0007669"/>
    <property type="project" value="UniProtKB-UniRule"/>
</dbReference>
<feature type="domain" description="Plant heme peroxidase family profile" evidence="21">
    <location>
        <begin position="55"/>
        <end position="353"/>
    </location>
</feature>
<feature type="binding site" evidence="17">
    <location>
        <position position="106"/>
    </location>
    <ligand>
        <name>Ca(2+)</name>
        <dbReference type="ChEBI" id="CHEBI:29108"/>
        <label>1</label>
    </ligand>
</feature>
<feature type="site" description="Transition state stabilizer" evidence="18">
    <location>
        <position position="92"/>
    </location>
</feature>
<feature type="disulfide bond" evidence="19">
    <location>
        <begin position="65"/>
        <end position="145"/>
    </location>
</feature>
<keyword evidence="20" id="KW-0732">Signal</keyword>
<comment type="cofactor">
    <cofactor evidence="17 20">
        <name>Ca(2+)</name>
        <dbReference type="ChEBI" id="CHEBI:29108"/>
    </cofactor>
    <text evidence="17 20">Binds 2 calcium ions per subunit.</text>
</comment>
<evidence type="ECO:0000256" key="12">
    <source>
        <dbReference type="ARBA" id="ARBA00023004"/>
    </source>
</evidence>
<evidence type="ECO:0000259" key="21">
    <source>
        <dbReference type="PROSITE" id="PS50873"/>
    </source>
</evidence>
<evidence type="ECO:0000256" key="10">
    <source>
        <dbReference type="ARBA" id="ARBA00022837"/>
    </source>
</evidence>
<evidence type="ECO:0000256" key="4">
    <source>
        <dbReference type="ARBA" id="ARBA00006873"/>
    </source>
</evidence>
<keyword evidence="20" id="KW-0376">Hydrogen peroxide</keyword>
<feature type="binding site" evidence="17">
    <location>
        <position position="276"/>
    </location>
    <ligand>
        <name>Ca(2+)</name>
        <dbReference type="ChEBI" id="CHEBI:29108"/>
        <label>2</label>
    </ligand>
</feature>
<evidence type="ECO:0000256" key="14">
    <source>
        <dbReference type="ARBA" id="ARBA00023180"/>
    </source>
</evidence>
<comment type="subcellular location">
    <subcellularLocation>
        <location evidence="20">Secreted</location>
    </subcellularLocation>
    <subcellularLocation>
        <location evidence="3">Vacuole</location>
    </subcellularLocation>
</comment>
<dbReference type="EMBL" id="CABITT030000007">
    <property type="protein sequence ID" value="VVB09809.1"/>
    <property type="molecule type" value="Genomic_DNA"/>
</dbReference>
<feature type="binding site" description="axial binding residue" evidence="17">
    <location>
        <position position="224"/>
    </location>
    <ligand>
        <name>heme b</name>
        <dbReference type="ChEBI" id="CHEBI:60344"/>
    </ligand>
    <ligandPart>
        <name>Fe</name>
        <dbReference type="ChEBI" id="CHEBI:18248"/>
    </ligandPart>
</feature>
<evidence type="ECO:0000256" key="20">
    <source>
        <dbReference type="RuleBase" id="RU362060"/>
    </source>
</evidence>
<dbReference type="PRINTS" id="PR00458">
    <property type="entry name" value="PEROXIDASE"/>
</dbReference>
<dbReference type="Proteomes" id="UP000489600">
    <property type="component" value="Unassembled WGS sequence"/>
</dbReference>
<feature type="chain" id="PRO_5022251083" description="Peroxidase" evidence="20">
    <location>
        <begin position="20"/>
        <end position="357"/>
    </location>
</feature>
<dbReference type="FunFam" id="1.10.520.10:FF:000009">
    <property type="entry name" value="Peroxidase"/>
    <property type="match status" value="1"/>
</dbReference>
<protein>
    <recommendedName>
        <fullName evidence="5 20">Peroxidase</fullName>
        <ecNumber evidence="5 20">1.11.1.7</ecNumber>
    </recommendedName>
</protein>
<dbReference type="InterPro" id="IPR033905">
    <property type="entry name" value="Secretory_peroxidase"/>
</dbReference>
<dbReference type="GO" id="GO:0020037">
    <property type="term" value="F:heme binding"/>
    <property type="evidence" value="ECO:0007669"/>
    <property type="project" value="UniProtKB-UniRule"/>
</dbReference>
<feature type="binding site" evidence="17">
    <location>
        <position position="283"/>
    </location>
    <ligand>
        <name>Ca(2+)</name>
        <dbReference type="ChEBI" id="CHEBI:29108"/>
        <label>2</label>
    </ligand>
</feature>
<keyword evidence="6 20" id="KW-0964">Secreted</keyword>
<dbReference type="PROSITE" id="PS00435">
    <property type="entry name" value="PEROXIDASE_1"/>
    <property type="match status" value="1"/>
</dbReference>
<organism evidence="22 23">
    <name type="scientific">Arabis nemorensis</name>
    <dbReference type="NCBI Taxonomy" id="586526"/>
    <lineage>
        <taxon>Eukaryota</taxon>
        <taxon>Viridiplantae</taxon>
        <taxon>Streptophyta</taxon>
        <taxon>Embryophyta</taxon>
        <taxon>Tracheophyta</taxon>
        <taxon>Spermatophyta</taxon>
        <taxon>Magnoliopsida</taxon>
        <taxon>eudicotyledons</taxon>
        <taxon>Gunneridae</taxon>
        <taxon>Pentapetalae</taxon>
        <taxon>rosids</taxon>
        <taxon>malvids</taxon>
        <taxon>Brassicales</taxon>
        <taxon>Brassicaceae</taxon>
        <taxon>Arabideae</taxon>
        <taxon>Arabis</taxon>
    </lineage>
</organism>
<dbReference type="PRINTS" id="PR00461">
    <property type="entry name" value="PLPEROXIDASE"/>
</dbReference>
<name>A0A565C8C8_9BRAS</name>
<evidence type="ECO:0000313" key="23">
    <source>
        <dbReference type="Proteomes" id="UP000489600"/>
    </source>
</evidence>
<comment type="catalytic activity">
    <reaction evidence="1 20">
        <text>2 a phenolic donor + H2O2 = 2 a phenolic radical donor + 2 H2O</text>
        <dbReference type="Rhea" id="RHEA:56136"/>
        <dbReference type="ChEBI" id="CHEBI:15377"/>
        <dbReference type="ChEBI" id="CHEBI:16240"/>
        <dbReference type="ChEBI" id="CHEBI:139520"/>
        <dbReference type="ChEBI" id="CHEBI:139521"/>
        <dbReference type="EC" id="1.11.1.7"/>
    </reaction>
</comment>
<evidence type="ECO:0000256" key="16">
    <source>
        <dbReference type="PIRSR" id="PIRSR600823-2"/>
    </source>
</evidence>
<keyword evidence="23" id="KW-1185">Reference proteome</keyword>
<proteinExistence type="inferred from homology"/>
<evidence type="ECO:0000256" key="8">
    <source>
        <dbReference type="ARBA" id="ARBA00022617"/>
    </source>
</evidence>
<feature type="binding site" evidence="17">
    <location>
        <position position="97"/>
    </location>
    <ligand>
        <name>Ca(2+)</name>
        <dbReference type="ChEBI" id="CHEBI:29108"/>
        <label>1</label>
    </ligand>
</feature>
<evidence type="ECO:0000256" key="3">
    <source>
        <dbReference type="ARBA" id="ARBA00004116"/>
    </source>
</evidence>
<accession>A0A565C8C8</accession>
<evidence type="ECO:0000256" key="18">
    <source>
        <dbReference type="PIRSR" id="PIRSR600823-4"/>
    </source>
</evidence>
<feature type="signal peptide" evidence="20">
    <location>
        <begin position="1"/>
        <end position="19"/>
    </location>
</feature>
<feature type="disulfide bond" evidence="19">
    <location>
        <begin position="98"/>
        <end position="103"/>
    </location>
</feature>
<comment type="similarity">
    <text evidence="4">Belongs to the peroxidase family. Ascorbate peroxidase subfamily.</text>
</comment>
<evidence type="ECO:0000256" key="2">
    <source>
        <dbReference type="ARBA" id="ARBA00002322"/>
    </source>
</evidence>
<feature type="binding site" evidence="17">
    <location>
        <position position="104"/>
    </location>
    <ligand>
        <name>Ca(2+)</name>
        <dbReference type="ChEBI" id="CHEBI:29108"/>
        <label>1</label>
    </ligand>
</feature>
<dbReference type="InterPro" id="IPR002016">
    <property type="entry name" value="Haem_peroxidase"/>
</dbReference>
<evidence type="ECO:0000256" key="1">
    <source>
        <dbReference type="ARBA" id="ARBA00000189"/>
    </source>
</evidence>
<keyword evidence="10 17" id="KW-0106">Calcium</keyword>
<evidence type="ECO:0000256" key="6">
    <source>
        <dbReference type="ARBA" id="ARBA00022525"/>
    </source>
</evidence>
<dbReference type="FunFam" id="1.10.420.10:FF:000001">
    <property type="entry name" value="Peroxidase"/>
    <property type="match status" value="1"/>
</dbReference>
<evidence type="ECO:0000256" key="15">
    <source>
        <dbReference type="PIRSR" id="PIRSR600823-1"/>
    </source>
</evidence>
<dbReference type="GO" id="GO:0005576">
    <property type="term" value="C:extracellular region"/>
    <property type="evidence" value="ECO:0007669"/>
    <property type="project" value="UniProtKB-SubCell"/>
</dbReference>
<feature type="disulfide bond" evidence="19">
    <location>
        <begin position="231"/>
        <end position="263"/>
    </location>
</feature>
<feature type="binding site" evidence="17">
    <location>
        <position position="118"/>
    </location>
    <ligand>
        <name>Ca(2+)</name>
        <dbReference type="ChEBI" id="CHEBI:29108"/>
        <label>1</label>
    </ligand>
</feature>
<keyword evidence="7 20" id="KW-0575">Peroxidase</keyword>
<comment type="function">
    <text evidence="2">Removal of H(2)O(2), oxidation of toxic reductants, biosynthesis and degradation of lignin, suberization, auxin catabolism, response to environmental stresses such as wounding, pathogen attack and oxidative stress. These functions might be dependent on each isozyme/isoform in each plant tissue.</text>
</comment>
<feature type="active site" description="Proton acceptor" evidence="15">
    <location>
        <position position="96"/>
    </location>
</feature>
<dbReference type="AlphaFoldDB" id="A0A565C8C8"/>
<keyword evidence="8 20" id="KW-0349">Heme</keyword>
<feature type="binding site" evidence="17">
    <location>
        <position position="102"/>
    </location>
    <ligand>
        <name>Ca(2+)</name>
        <dbReference type="ChEBI" id="CHEBI:29108"/>
        <label>1</label>
    </ligand>
</feature>
<dbReference type="OrthoDB" id="2113341at2759"/>
<evidence type="ECO:0000256" key="9">
    <source>
        <dbReference type="ARBA" id="ARBA00022723"/>
    </source>
</evidence>
<keyword evidence="13 19" id="KW-1015">Disulfide bond</keyword>
<comment type="cofactor">
    <cofactor evidence="17 20">
        <name>heme b</name>
        <dbReference type="ChEBI" id="CHEBI:60344"/>
    </cofactor>
    <text evidence="17 20">Binds 1 heme b (iron(II)-protoporphyrin IX) group per subunit.</text>
</comment>
<dbReference type="InterPro" id="IPR019793">
    <property type="entry name" value="Peroxidases_heam-ligand_BS"/>
</dbReference>
<dbReference type="PROSITE" id="PS50873">
    <property type="entry name" value="PEROXIDASE_4"/>
    <property type="match status" value="1"/>
</dbReference>
<dbReference type="GO" id="GO:0005773">
    <property type="term" value="C:vacuole"/>
    <property type="evidence" value="ECO:0007669"/>
    <property type="project" value="UniProtKB-SubCell"/>
</dbReference>
<evidence type="ECO:0000256" key="19">
    <source>
        <dbReference type="PIRSR" id="PIRSR600823-5"/>
    </source>
</evidence>
<gene>
    <name evidence="22" type="ORF">ANE_LOCUS20253</name>
</gene>
<feature type="binding site" evidence="17">
    <location>
        <position position="100"/>
    </location>
    <ligand>
        <name>Ca(2+)</name>
        <dbReference type="ChEBI" id="CHEBI:29108"/>
        <label>1</label>
    </ligand>
</feature>
<evidence type="ECO:0000313" key="22">
    <source>
        <dbReference type="EMBL" id="VVB09809.1"/>
    </source>
</evidence>
<dbReference type="Gene3D" id="1.10.420.10">
    <property type="entry name" value="Peroxidase, domain 2"/>
    <property type="match status" value="1"/>
</dbReference>
<evidence type="ECO:0000256" key="7">
    <source>
        <dbReference type="ARBA" id="ARBA00022559"/>
    </source>
</evidence>
<sequence>MNLIPILFPCLLLFTSVAGEILGPGFYGNTCPTSHVLLPILFPYLHLFKSVAGEILRPGFYGNTCPKAEIIVREEMRKAMLKEARSVASVMRFQFHDCFVNGCDGSVLLDDTPTMLGEKLSLSNIGSLRSFDVIDNVKAALEKACPATVSCADIIIIASRDAVALTGGPDWEVKLGRKDSLTASQKDSDDIMPSPNGSNATTLIDLFQRFNLTTKDMVALSGSHSIGEARCFSIMTRLYNYSGSGKFDPAFDPIYRGKLTKLCPMGGDENVTSSMDATAKVFDNQYFKDLVSRRGYLNSDQTLFTSPETREYVKMFSENETKFFKAFAEGMVKMGDLQSTKPGEIRLNCRVVNRKNS</sequence>
<dbReference type="InterPro" id="IPR010255">
    <property type="entry name" value="Haem_peroxidase_sf"/>
</dbReference>
<dbReference type="PANTHER" id="PTHR31388">
    <property type="entry name" value="PEROXIDASE 72-RELATED"/>
    <property type="match status" value="1"/>
</dbReference>
<dbReference type="InterPro" id="IPR000823">
    <property type="entry name" value="Peroxidase_pln"/>
</dbReference>
<dbReference type="GO" id="GO:0140825">
    <property type="term" value="F:lactoperoxidase activity"/>
    <property type="evidence" value="ECO:0007669"/>
    <property type="project" value="UniProtKB-EC"/>
</dbReference>
<keyword evidence="9 17" id="KW-0479">Metal-binding</keyword>
<comment type="caution">
    <text evidence="22">The sequence shown here is derived from an EMBL/GenBank/DDBJ whole genome shotgun (WGS) entry which is preliminary data.</text>
</comment>
<dbReference type="EC" id="1.11.1.7" evidence="5 20"/>